<proteinExistence type="predicted"/>
<keyword evidence="1" id="KW-0472">Membrane</keyword>
<protein>
    <submittedName>
        <fullName evidence="2">Uncharacterized protein</fullName>
    </submittedName>
</protein>
<keyword evidence="3" id="KW-1185">Reference proteome</keyword>
<dbReference type="Proteomes" id="UP000199051">
    <property type="component" value="Unassembled WGS sequence"/>
</dbReference>
<accession>A0A1H9NVX8</accession>
<dbReference type="STRING" id="155974.SAMN04487818_103163"/>
<name>A0A1H9NVX8_9PSEU</name>
<evidence type="ECO:0000313" key="2">
    <source>
        <dbReference type="EMBL" id="SER40068.1"/>
    </source>
</evidence>
<sequence>MTPTPRRRALTALRRLVLAAFACTTAVIVLLIGVVVLSATGWSTDPHGYSIFAGTLFTMVLTPVEIGLWLLYRALRRRSTAKPHAGQQGHW</sequence>
<evidence type="ECO:0000256" key="1">
    <source>
        <dbReference type="SAM" id="Phobius"/>
    </source>
</evidence>
<keyword evidence="1" id="KW-1133">Transmembrane helix</keyword>
<dbReference type="AlphaFoldDB" id="A0A1H9NVX8"/>
<reference evidence="3" key="1">
    <citation type="submission" date="2016-10" db="EMBL/GenBank/DDBJ databases">
        <authorList>
            <person name="Varghese N."/>
            <person name="Submissions S."/>
        </authorList>
    </citation>
    <scope>NUCLEOTIDE SEQUENCE [LARGE SCALE GENOMIC DNA]</scope>
    <source>
        <strain evidence="3">DSM 44260</strain>
    </source>
</reference>
<organism evidence="2 3">
    <name type="scientific">Actinokineospora terrae</name>
    <dbReference type="NCBI Taxonomy" id="155974"/>
    <lineage>
        <taxon>Bacteria</taxon>
        <taxon>Bacillati</taxon>
        <taxon>Actinomycetota</taxon>
        <taxon>Actinomycetes</taxon>
        <taxon>Pseudonocardiales</taxon>
        <taxon>Pseudonocardiaceae</taxon>
        <taxon>Actinokineospora</taxon>
    </lineage>
</organism>
<evidence type="ECO:0000313" key="3">
    <source>
        <dbReference type="Proteomes" id="UP000199051"/>
    </source>
</evidence>
<dbReference type="RefSeq" id="WP_092775628.1">
    <property type="nucleotide sequence ID" value="NZ_FOGI01000003.1"/>
</dbReference>
<feature type="transmembrane region" description="Helical" evidence="1">
    <location>
        <begin position="16"/>
        <end position="39"/>
    </location>
</feature>
<gene>
    <name evidence="2" type="ORF">SAMN04487818_103163</name>
</gene>
<keyword evidence="1" id="KW-0812">Transmembrane</keyword>
<dbReference type="EMBL" id="FOGI01000003">
    <property type="protein sequence ID" value="SER40068.1"/>
    <property type="molecule type" value="Genomic_DNA"/>
</dbReference>
<feature type="transmembrane region" description="Helical" evidence="1">
    <location>
        <begin position="51"/>
        <end position="72"/>
    </location>
</feature>